<feature type="region of interest" description="Disordered" evidence="1">
    <location>
        <begin position="77"/>
        <end position="97"/>
    </location>
</feature>
<evidence type="ECO:0000256" key="1">
    <source>
        <dbReference type="SAM" id="MobiDB-lite"/>
    </source>
</evidence>
<sequence>MNPGQLTTAATTPAAELIAQISYHHHQAGIKAAEAIFHAKEAGRLLVEIKAALPHGEFGKWMDDNLNVTSRQAQRYMEAARGKKPEAPDAKGDKDKTDIKSQLPKLTEIPKLTKPLKLPPPVWQPKDGFSYSGVWDSASYFVGAVFDQPGHFHISRLMSDRTSLEDGDTRVSNATDFSSATVPANQVQASLQAMGMAEPGKLWWSVQKTAGTDRPFGDF</sequence>
<dbReference type="EMBL" id="MG869621">
    <property type="protein sequence ID" value="AWD72268.1"/>
    <property type="molecule type" value="Genomic_DNA"/>
</dbReference>
<accession>A0A2S1FID2</accession>
<evidence type="ECO:0008006" key="3">
    <source>
        <dbReference type="Google" id="ProtNLM"/>
    </source>
</evidence>
<feature type="compositionally biased region" description="Basic and acidic residues" evidence="1">
    <location>
        <begin position="78"/>
        <end position="97"/>
    </location>
</feature>
<dbReference type="AlphaFoldDB" id="A0A2S1FID2"/>
<protein>
    <recommendedName>
        <fullName evidence="3">DUF3102 domain-containing protein</fullName>
    </recommendedName>
</protein>
<dbReference type="RefSeq" id="WP_181374943.1">
    <property type="nucleotide sequence ID" value="NZ_MG869621.1"/>
</dbReference>
<geneLocation type="plasmid" evidence="2">
    <name>pH8NP1</name>
</geneLocation>
<keyword evidence="2" id="KW-0614">Plasmid</keyword>
<gene>
    <name evidence="2" type="ORF">pH8NP1_p007</name>
</gene>
<dbReference type="Pfam" id="PF11300">
    <property type="entry name" value="DUF3102"/>
    <property type="match status" value="1"/>
</dbReference>
<dbReference type="InterPro" id="IPR021451">
    <property type="entry name" value="DUF3102"/>
</dbReference>
<reference evidence="2" key="1">
    <citation type="submission" date="2018-01" db="EMBL/GenBank/DDBJ databases">
        <title>Plasmids of psychrophilic Polaromonas spp. isolated from Arctic and Antarctic glaciers.</title>
        <authorList>
            <person name="Dziewit L."/>
            <person name="Ciok A."/>
        </authorList>
    </citation>
    <scope>NUCLEOTIDE SEQUENCE</scope>
    <source>
        <plasmid evidence="2">pH8NP1</plasmid>
    </source>
</reference>
<name>A0A2S1FID2_9BURK</name>
<organism evidence="2">
    <name type="scientific">Polaromonas sp. H8N</name>
    <dbReference type="NCBI Taxonomy" id="1840297"/>
    <lineage>
        <taxon>Bacteria</taxon>
        <taxon>Pseudomonadati</taxon>
        <taxon>Pseudomonadota</taxon>
        <taxon>Betaproteobacteria</taxon>
        <taxon>Burkholderiales</taxon>
        <taxon>Comamonadaceae</taxon>
        <taxon>Polaromonas</taxon>
    </lineage>
</organism>
<proteinExistence type="predicted"/>
<evidence type="ECO:0000313" key="2">
    <source>
        <dbReference type="EMBL" id="AWD72268.1"/>
    </source>
</evidence>